<dbReference type="PROSITE" id="PS51257">
    <property type="entry name" value="PROKAR_LIPOPROTEIN"/>
    <property type="match status" value="1"/>
</dbReference>
<gene>
    <name evidence="1" type="ordered locus">Phep_2293</name>
</gene>
<name>C6XYL5_PEDHD</name>
<evidence type="ECO:0000313" key="1">
    <source>
        <dbReference type="EMBL" id="ACU04497.1"/>
    </source>
</evidence>
<dbReference type="HOGENOM" id="CLU_648669_0_0_10"/>
<accession>C6XYL5</accession>
<proteinExistence type="predicted"/>
<organism evidence="1 2">
    <name type="scientific">Pedobacter heparinus (strain ATCC 13125 / DSM 2366 / CIP 104194 / JCM 7457 / NBRC 12017 / NCIMB 9290 / NRRL B-14731 / HIM 762-3)</name>
    <dbReference type="NCBI Taxonomy" id="485917"/>
    <lineage>
        <taxon>Bacteria</taxon>
        <taxon>Pseudomonadati</taxon>
        <taxon>Bacteroidota</taxon>
        <taxon>Sphingobacteriia</taxon>
        <taxon>Sphingobacteriales</taxon>
        <taxon>Sphingobacteriaceae</taxon>
        <taxon>Pedobacter</taxon>
    </lineage>
</organism>
<sequence length="435" mass="46703">MKPNYLILTPIAIFLILLSACKNEDEIASLKTTATAIDDVAAQNTTLSALSGGLVTTYKGLTITFSNNSSIGTISRPTTGFTSVPSPAYDYSVDLVRDVAAQTIRLFHGGRFKDAMSDGDHTLARKVSYAGSANIANWQSSSSWISPPLYPSGTELPRGLWRQPEDVPGGNPNAWDAGNYMDPEVIKVGGVYYQFTQCEITGSRNVDGSPTVSPGSGVWADRIQLYTSTSGEGGWTKYLPGGVNRGVITNIPAAERSTRKFGHHEMMYEAGAAKPWVMYVYSHLNNVPKGYFRIKSTTPHTFDWSTAQLCSGFSQLGNKTGYVDVPGGRLYMRISHTANSAGKRVPTFRFSSDGLNFDDGSAIVELIGHPSLNTYFLGFTTDYGTGANAPLTTGGTQFSFQYGGAASTSAVAPDIFNSDIWLGKTNMTVTGTLVP</sequence>
<dbReference type="KEGG" id="phe:Phep_2293"/>
<evidence type="ECO:0000313" key="2">
    <source>
        <dbReference type="Proteomes" id="UP000000852"/>
    </source>
</evidence>
<dbReference type="EMBL" id="CP001681">
    <property type="protein sequence ID" value="ACU04497.1"/>
    <property type="molecule type" value="Genomic_DNA"/>
</dbReference>
<dbReference type="RefSeq" id="WP_015808110.1">
    <property type="nucleotide sequence ID" value="NC_013061.1"/>
</dbReference>
<dbReference type="AlphaFoldDB" id="C6XYL5"/>
<evidence type="ECO:0008006" key="3">
    <source>
        <dbReference type="Google" id="ProtNLM"/>
    </source>
</evidence>
<dbReference type="OrthoDB" id="2487168at2"/>
<keyword evidence="2" id="KW-1185">Reference proteome</keyword>
<protein>
    <recommendedName>
        <fullName evidence="3">DUF4185 domain-containing protein</fullName>
    </recommendedName>
</protein>
<dbReference type="InterPro" id="IPR023296">
    <property type="entry name" value="Glyco_hydro_beta-prop_sf"/>
</dbReference>
<reference evidence="1 2" key="1">
    <citation type="journal article" date="2009" name="Stand. Genomic Sci.">
        <title>Complete genome sequence of Pedobacter heparinus type strain (HIM 762-3).</title>
        <authorList>
            <person name="Han C."/>
            <person name="Spring S."/>
            <person name="Lapidus A."/>
            <person name="Del Rio T.G."/>
            <person name="Tice H."/>
            <person name="Copeland A."/>
            <person name="Cheng J.F."/>
            <person name="Lucas S."/>
            <person name="Chen F."/>
            <person name="Nolan M."/>
            <person name="Bruce D."/>
            <person name="Goodwin L."/>
            <person name="Pitluck S."/>
            <person name="Ivanova N."/>
            <person name="Mavromatis K."/>
            <person name="Mikhailova N."/>
            <person name="Pati A."/>
            <person name="Chen A."/>
            <person name="Palaniappan K."/>
            <person name="Land M."/>
            <person name="Hauser L."/>
            <person name="Chang Y.J."/>
            <person name="Jeffries C.C."/>
            <person name="Saunders E."/>
            <person name="Chertkov O."/>
            <person name="Brettin T."/>
            <person name="Goker M."/>
            <person name="Rohde M."/>
            <person name="Bristow J."/>
            <person name="Eisen J.A."/>
            <person name="Markowitz V."/>
            <person name="Hugenholtz P."/>
            <person name="Kyrpides N.C."/>
            <person name="Klenk H.P."/>
            <person name="Detter J.C."/>
        </authorList>
    </citation>
    <scope>NUCLEOTIDE SEQUENCE [LARGE SCALE GENOMIC DNA]</scope>
    <source>
        <strain evidence="2">ATCC 13125 / DSM 2366 / CIP 104194 / JCM 7457 / NBRC 12017 / NCIMB 9290 / NRRL B-14731 / HIM 762-3</strain>
    </source>
</reference>
<dbReference type="Proteomes" id="UP000000852">
    <property type="component" value="Chromosome"/>
</dbReference>
<dbReference type="Gene3D" id="2.115.10.20">
    <property type="entry name" value="Glycosyl hydrolase domain, family 43"/>
    <property type="match status" value="1"/>
</dbReference>